<comment type="similarity">
    <text evidence="1">Belongs to the phage portal family. PBSX subfamily.</text>
</comment>
<protein>
    <submittedName>
        <fullName evidence="2">Phage portal protein</fullName>
    </submittedName>
</protein>
<evidence type="ECO:0000256" key="1">
    <source>
        <dbReference type="ARBA" id="ARBA00006799"/>
    </source>
</evidence>
<name>A0ABY5QJ83_9BURK</name>
<dbReference type="NCBIfam" id="TIGR01540">
    <property type="entry name" value="portal_PBSX"/>
    <property type="match status" value="1"/>
</dbReference>
<dbReference type="InterPro" id="IPR006430">
    <property type="entry name" value="Phage_portal_PBSX"/>
</dbReference>
<sequence length="374" mass="42238">MGNDARHGERTYRRADRHSSKHYGDLLVSKKRRGRYAAHQQPAATPSKAPAARAEAFSFGDPVAVLDKREILSYIECMRMGKWYEPPLSWDGLARSFYSAPHHSSAIQVKRNILASTFIPHRLLSRADFSIFATNFMIFGNAYLERRKNRLGGTVALKPLLTKYTRRSLDLESYWWVPEVGQEVQYEAGEVFHLMQPDVHQEVYGVPEYLAALNSAWLNESATLFRRRYYKNGSHAGFILYMTDSAQTQDDVDDLRAAIKNSKGPGNFRNLFMYAPQGKKDGIQLIPVSEVAAKDEFFNIKNVTRDDMLAAHRVPPQLISVMPSNTGGFGDVEKAAKVFGVNELFPLQESMKAVNDWAGVEVMRFNEYALAASA</sequence>
<dbReference type="PIRSF" id="PIRSF018494">
    <property type="entry name" value="PBSX_VPQ"/>
    <property type="match status" value="1"/>
</dbReference>
<gene>
    <name evidence="2" type="ORF">NTU39_05755</name>
</gene>
<reference evidence="2" key="1">
    <citation type="submission" date="2022-08" db="EMBL/GenBank/DDBJ databases">
        <title>Multi-unit outbreak of Pandoraea commovens among non-cystic fibrosis intensive care patients from 2019 to 2021 in Berlin, Germany.</title>
        <authorList>
            <person name="Menzel P."/>
        </authorList>
    </citation>
    <scope>NUCLEOTIDE SEQUENCE</scope>
    <source>
        <strain evidence="2">LB-19-202-79</strain>
    </source>
</reference>
<dbReference type="Pfam" id="PF04860">
    <property type="entry name" value="Phage_portal"/>
    <property type="match status" value="1"/>
</dbReference>
<dbReference type="EMBL" id="CP102780">
    <property type="protein sequence ID" value="UVA80525.1"/>
    <property type="molecule type" value="Genomic_DNA"/>
</dbReference>
<evidence type="ECO:0000313" key="3">
    <source>
        <dbReference type="Proteomes" id="UP001058980"/>
    </source>
</evidence>
<dbReference type="Proteomes" id="UP001058980">
    <property type="component" value="Chromosome"/>
</dbReference>
<keyword evidence="3" id="KW-1185">Reference proteome</keyword>
<dbReference type="InterPro" id="IPR030935">
    <property type="entry name" value="PBSX_Proteobac"/>
</dbReference>
<organism evidence="2 3">
    <name type="scientific">Pandoraea commovens</name>
    <dbReference type="NCBI Taxonomy" id="2508289"/>
    <lineage>
        <taxon>Bacteria</taxon>
        <taxon>Pseudomonadati</taxon>
        <taxon>Pseudomonadota</taxon>
        <taxon>Betaproteobacteria</taxon>
        <taxon>Burkholderiales</taxon>
        <taxon>Burkholderiaceae</taxon>
        <taxon>Pandoraea</taxon>
    </lineage>
</organism>
<dbReference type="InterPro" id="IPR006944">
    <property type="entry name" value="Phage/GTA_portal"/>
</dbReference>
<proteinExistence type="inferred from homology"/>
<evidence type="ECO:0000313" key="2">
    <source>
        <dbReference type="EMBL" id="UVA80525.1"/>
    </source>
</evidence>
<accession>A0ABY5QJ83</accession>